<keyword evidence="2 9" id="KW-0813">Transport</keyword>
<comment type="similarity">
    <text evidence="9">Belongs to the TatA/E family.</text>
</comment>
<accession>A0A432VUQ3</accession>
<dbReference type="GO" id="GO:0033281">
    <property type="term" value="C:TAT protein transport complex"/>
    <property type="evidence" value="ECO:0007669"/>
    <property type="project" value="UniProtKB-UniRule"/>
</dbReference>
<evidence type="ECO:0000256" key="6">
    <source>
        <dbReference type="ARBA" id="ARBA00022989"/>
    </source>
</evidence>
<evidence type="ECO:0000256" key="9">
    <source>
        <dbReference type="HAMAP-Rule" id="MF_00236"/>
    </source>
</evidence>
<dbReference type="NCBIfam" id="TIGR01411">
    <property type="entry name" value="tatAE"/>
    <property type="match status" value="1"/>
</dbReference>
<evidence type="ECO:0000256" key="5">
    <source>
        <dbReference type="ARBA" id="ARBA00022927"/>
    </source>
</evidence>
<keyword evidence="4 9" id="KW-0812">Transmembrane</keyword>
<evidence type="ECO:0000256" key="7">
    <source>
        <dbReference type="ARBA" id="ARBA00023010"/>
    </source>
</evidence>
<dbReference type="PANTHER" id="PTHR42982">
    <property type="entry name" value="SEC-INDEPENDENT PROTEIN TRANSLOCASE PROTEIN TATA"/>
    <property type="match status" value="1"/>
</dbReference>
<keyword evidence="12" id="KW-1185">Reference proteome</keyword>
<dbReference type="AlphaFoldDB" id="A0A432VUQ3"/>
<dbReference type="RefSeq" id="WP_126792311.1">
    <property type="nucleotide sequence ID" value="NZ_PIPI01000003.1"/>
</dbReference>
<evidence type="ECO:0000256" key="3">
    <source>
        <dbReference type="ARBA" id="ARBA00022475"/>
    </source>
</evidence>
<dbReference type="PANTHER" id="PTHR42982:SF1">
    <property type="entry name" value="SEC-INDEPENDENT PROTEIN TRANSLOCASE PROTEIN TATA"/>
    <property type="match status" value="1"/>
</dbReference>
<evidence type="ECO:0000256" key="10">
    <source>
        <dbReference type="SAM" id="MobiDB-lite"/>
    </source>
</evidence>
<sequence>MGGIGIWQVLMVLLIIVILFGGKRLRTLGSDLGTAIKGFKKEMNEDDKKANGEVIEHQREAKEDEKTTEKQKDKQ</sequence>
<dbReference type="InterPro" id="IPR003369">
    <property type="entry name" value="TatA/B/E"/>
</dbReference>
<comment type="subcellular location">
    <subcellularLocation>
        <location evidence="1 9">Cell membrane</location>
        <topology evidence="1 9">Single-pass membrane protein</topology>
    </subcellularLocation>
</comment>
<dbReference type="EMBL" id="PIPI01000003">
    <property type="protein sequence ID" value="RUO20249.1"/>
    <property type="molecule type" value="Genomic_DNA"/>
</dbReference>
<dbReference type="Proteomes" id="UP000288212">
    <property type="component" value="Unassembled WGS sequence"/>
</dbReference>
<name>A0A432VUQ3_9GAMM</name>
<evidence type="ECO:0000256" key="1">
    <source>
        <dbReference type="ARBA" id="ARBA00004162"/>
    </source>
</evidence>
<comment type="caution">
    <text evidence="11">The sequence shown here is derived from an EMBL/GenBank/DDBJ whole genome shotgun (WGS) entry which is preliminary data.</text>
</comment>
<keyword evidence="7 9" id="KW-0811">Translocation</keyword>
<dbReference type="GO" id="GO:0043953">
    <property type="term" value="P:protein transport by the Tat complex"/>
    <property type="evidence" value="ECO:0007669"/>
    <property type="project" value="UniProtKB-UniRule"/>
</dbReference>
<keyword evidence="8 9" id="KW-0472">Membrane</keyword>
<feature type="region of interest" description="Disordered" evidence="10">
    <location>
        <begin position="46"/>
        <end position="75"/>
    </location>
</feature>
<dbReference type="HAMAP" id="MF_00236">
    <property type="entry name" value="TatA_E"/>
    <property type="match status" value="1"/>
</dbReference>
<evidence type="ECO:0000256" key="2">
    <source>
        <dbReference type="ARBA" id="ARBA00022448"/>
    </source>
</evidence>
<reference evidence="11 12" key="1">
    <citation type="journal article" date="2011" name="Front. Microbiol.">
        <title>Genomic signatures of strain selection and enhancement in Bacillus atrophaeus var. globigii, a historical biowarfare simulant.</title>
        <authorList>
            <person name="Gibbons H.S."/>
            <person name="Broomall S.M."/>
            <person name="McNew L.A."/>
            <person name="Daligault H."/>
            <person name="Chapman C."/>
            <person name="Bruce D."/>
            <person name="Karavis M."/>
            <person name="Krepps M."/>
            <person name="McGregor P.A."/>
            <person name="Hong C."/>
            <person name="Park K.H."/>
            <person name="Akmal A."/>
            <person name="Feldman A."/>
            <person name="Lin J.S."/>
            <person name="Chang W.E."/>
            <person name="Higgs B.W."/>
            <person name="Demirev P."/>
            <person name="Lindquist J."/>
            <person name="Liem A."/>
            <person name="Fochler E."/>
            <person name="Read T.D."/>
            <person name="Tapia R."/>
            <person name="Johnson S."/>
            <person name="Bishop-Lilly K.A."/>
            <person name="Detter C."/>
            <person name="Han C."/>
            <person name="Sozhamannan S."/>
            <person name="Rosenzweig C.N."/>
            <person name="Skowronski E.W."/>
        </authorList>
    </citation>
    <scope>NUCLEOTIDE SEQUENCE [LARGE SCALE GENOMIC DNA]</scope>
    <source>
        <strain evidence="11 12">AK5</strain>
    </source>
</reference>
<comment type="subunit">
    <text evidence="9">The Tat system comprises two distinct complexes: a TatABC complex, containing multiple copies of TatA, TatB and TatC subunits, and a separate TatA complex, containing only TatA subunits. Substrates initially bind to the TatABC complex, which probably triggers association of the separate TatA complex to form the active translocon.</text>
</comment>
<keyword evidence="6 9" id="KW-1133">Transmembrane helix</keyword>
<evidence type="ECO:0000256" key="4">
    <source>
        <dbReference type="ARBA" id="ARBA00022692"/>
    </source>
</evidence>
<dbReference type="GO" id="GO:0008320">
    <property type="term" value="F:protein transmembrane transporter activity"/>
    <property type="evidence" value="ECO:0007669"/>
    <property type="project" value="UniProtKB-UniRule"/>
</dbReference>
<evidence type="ECO:0000313" key="12">
    <source>
        <dbReference type="Proteomes" id="UP000288212"/>
    </source>
</evidence>
<protein>
    <recommendedName>
        <fullName evidence="9">Sec-independent protein translocase protein TatA</fullName>
    </recommendedName>
</protein>
<keyword evidence="5 9" id="KW-0653">Protein transport</keyword>
<keyword evidence="3 9" id="KW-1003">Cell membrane</keyword>
<feature type="transmembrane region" description="Helical" evidence="9">
    <location>
        <begin position="6"/>
        <end position="22"/>
    </location>
</feature>
<dbReference type="OrthoDB" id="7066617at2"/>
<comment type="function">
    <text evidence="9">Part of the twin-arginine translocation (Tat) system that transports large folded proteins containing a characteristic twin-arginine motif in their signal peptide across membranes. TatA could form the protein-conducting channel of the Tat system.</text>
</comment>
<dbReference type="Pfam" id="PF02416">
    <property type="entry name" value="TatA_B_E"/>
    <property type="match status" value="1"/>
</dbReference>
<gene>
    <name evidence="9 11" type="primary">tatA</name>
    <name evidence="11" type="ORF">CWE06_06385</name>
</gene>
<organism evidence="11 12">
    <name type="scientific">Aliidiomarina haloalkalitolerans</name>
    <dbReference type="NCBI Taxonomy" id="859059"/>
    <lineage>
        <taxon>Bacteria</taxon>
        <taxon>Pseudomonadati</taxon>
        <taxon>Pseudomonadota</taxon>
        <taxon>Gammaproteobacteria</taxon>
        <taxon>Alteromonadales</taxon>
        <taxon>Idiomarinaceae</taxon>
        <taxon>Aliidiomarina</taxon>
    </lineage>
</organism>
<evidence type="ECO:0000256" key="8">
    <source>
        <dbReference type="ARBA" id="ARBA00023136"/>
    </source>
</evidence>
<dbReference type="InterPro" id="IPR006312">
    <property type="entry name" value="TatA/E"/>
</dbReference>
<dbReference type="Gene3D" id="1.20.5.3310">
    <property type="match status" value="1"/>
</dbReference>
<evidence type="ECO:0000313" key="11">
    <source>
        <dbReference type="EMBL" id="RUO20249.1"/>
    </source>
</evidence>
<proteinExistence type="inferred from homology"/>